<evidence type="ECO:0000259" key="2">
    <source>
        <dbReference type="Pfam" id="PF14289"/>
    </source>
</evidence>
<sequence length="240" mass="26731">MKQLVVLFSALILISCNKYKVEGTATGVANGTNVFLVTSDSTGTPKPKDTVKVTDGKFEFEGKSEKPEIAYIAFEKTPNGNVGFILEKGTVAINFDAKNIEKNAISGTKNNDLYQSYNNANLDIQKKVKAIYEANGAFMQKQPETDEEKAKAEVIMAEFQKIQLEMDKRSKDFVAKNQNSFVSLLLIENLFYNNKMEASKVKTFYDGLDADLKETTSGKSVKKHLDTQLPLEKGNTEKKK</sequence>
<dbReference type="EMBL" id="JACRUN010000002">
    <property type="protein sequence ID" value="MBC5834429.1"/>
    <property type="molecule type" value="Genomic_DNA"/>
</dbReference>
<evidence type="ECO:0000313" key="4">
    <source>
        <dbReference type="Proteomes" id="UP000605990"/>
    </source>
</evidence>
<dbReference type="Proteomes" id="UP000605990">
    <property type="component" value="Unassembled WGS sequence"/>
</dbReference>
<dbReference type="PROSITE" id="PS51257">
    <property type="entry name" value="PROKAR_LIPOPROTEIN"/>
    <property type="match status" value="1"/>
</dbReference>
<protein>
    <submittedName>
        <fullName evidence="3">DUF4369 domain-containing protein</fullName>
    </submittedName>
</protein>
<dbReference type="Pfam" id="PF14289">
    <property type="entry name" value="DUF4369"/>
    <property type="match status" value="1"/>
</dbReference>
<reference evidence="3 4" key="1">
    <citation type="submission" date="2020-08" db="EMBL/GenBank/DDBJ databases">
        <title>Description of novel Flavobacterium F-408 isolate.</title>
        <authorList>
            <person name="Saticioglu I.B."/>
            <person name="Duman M."/>
            <person name="Altun S."/>
        </authorList>
    </citation>
    <scope>NUCLEOTIDE SEQUENCE [LARGE SCALE GENOMIC DNA]</scope>
    <source>
        <strain evidence="3 4">F-408</strain>
    </source>
</reference>
<evidence type="ECO:0000313" key="3">
    <source>
        <dbReference type="EMBL" id="MBC5834429.1"/>
    </source>
</evidence>
<feature type="region of interest" description="Disordered" evidence="1">
    <location>
        <begin position="217"/>
        <end position="240"/>
    </location>
</feature>
<gene>
    <name evidence="3" type="ORF">H8R27_05960</name>
</gene>
<dbReference type="InterPro" id="IPR025380">
    <property type="entry name" value="DUF4369"/>
</dbReference>
<organism evidence="3 4">
    <name type="scientific">Flavobacterium bernardetii</name>
    <dbReference type="NCBI Taxonomy" id="2813823"/>
    <lineage>
        <taxon>Bacteria</taxon>
        <taxon>Pseudomonadati</taxon>
        <taxon>Bacteroidota</taxon>
        <taxon>Flavobacteriia</taxon>
        <taxon>Flavobacteriales</taxon>
        <taxon>Flavobacteriaceae</taxon>
        <taxon>Flavobacterium</taxon>
    </lineage>
</organism>
<proteinExistence type="predicted"/>
<name>A0ABR7IXC1_9FLAO</name>
<feature type="domain" description="DUF4369" evidence="2">
    <location>
        <begin position="19"/>
        <end position="114"/>
    </location>
</feature>
<accession>A0ABR7IXC1</accession>
<dbReference type="RefSeq" id="WP_166126192.1">
    <property type="nucleotide sequence ID" value="NZ_JAANOQ010000003.1"/>
</dbReference>
<keyword evidence="4" id="KW-1185">Reference proteome</keyword>
<evidence type="ECO:0000256" key="1">
    <source>
        <dbReference type="SAM" id="MobiDB-lite"/>
    </source>
</evidence>
<comment type="caution">
    <text evidence="3">The sequence shown here is derived from an EMBL/GenBank/DDBJ whole genome shotgun (WGS) entry which is preliminary data.</text>
</comment>